<dbReference type="Gramene" id="TraesARI3A03G01328060.1">
    <property type="protein sequence ID" value="TraesARI3A03G01328060.1"/>
    <property type="gene ID" value="TraesARI3A03G01328060"/>
</dbReference>
<dbReference type="Gramene" id="TraesMAC3A03G01308680.1">
    <property type="protein sequence ID" value="TraesMAC3A03G01308680.1"/>
    <property type="gene ID" value="TraesMAC3A03G01308680"/>
</dbReference>
<keyword evidence="2" id="KW-1185">Reference proteome</keyword>
<dbReference type="AlphaFoldDB" id="A0A3B6E9K0"/>
<dbReference type="Gramene" id="TraesCS3A02G008400.1">
    <property type="protein sequence ID" value="TraesCS3A02G008400.1"/>
    <property type="gene ID" value="TraesCS3A02G008400"/>
</dbReference>
<evidence type="ECO:0000313" key="2">
    <source>
        <dbReference type="Proteomes" id="UP000019116"/>
    </source>
</evidence>
<dbReference type="Gramene" id="TraesCS3A03G0018900.1">
    <property type="protein sequence ID" value="TraesCS3A03G0018900.1.CDS"/>
    <property type="gene ID" value="TraesCS3A03G0018900"/>
</dbReference>
<dbReference type="EnsemblPlants" id="TraesCS3A02G008400.1">
    <property type="protein sequence ID" value="TraesCS3A02G008400.1"/>
    <property type="gene ID" value="TraesCS3A02G008400"/>
</dbReference>
<dbReference type="SUPFAM" id="SSF54001">
    <property type="entry name" value="Cysteine proteinases"/>
    <property type="match status" value="1"/>
</dbReference>
<protein>
    <submittedName>
        <fullName evidence="1">Uncharacterized protein</fullName>
    </submittedName>
</protein>
<proteinExistence type="predicted"/>
<evidence type="ECO:0000313" key="1">
    <source>
        <dbReference type="EnsemblPlants" id="TraesCS3A02G008400.1"/>
    </source>
</evidence>
<dbReference type="Gramene" id="TraesNOR3A03G01327900.1">
    <property type="protein sequence ID" value="TraesNOR3A03G01327900.1"/>
    <property type="gene ID" value="TraesNOR3A03G01327900"/>
</dbReference>
<name>A0A3B6E9K0_WHEAT</name>
<reference evidence="1" key="2">
    <citation type="submission" date="2018-10" db="UniProtKB">
        <authorList>
            <consortium name="EnsemblPlants"/>
        </authorList>
    </citation>
    <scope>IDENTIFICATION</scope>
</reference>
<accession>A0A3B6E9K0</accession>
<dbReference type="Proteomes" id="UP000019116">
    <property type="component" value="Chromosome 3A"/>
</dbReference>
<sequence>MPEGAESETTTVFLMDSLNLHDPKATFDHTQRFLREMLDIHSAIMMKEVEVLHQGDNVDCALFSLYNIQKIITQVRDELLLEEIIQVLSARPFSGP</sequence>
<dbReference type="InterPro" id="IPR038765">
    <property type="entry name" value="Papain-like_cys_pep_sf"/>
</dbReference>
<organism evidence="1">
    <name type="scientific">Triticum aestivum</name>
    <name type="common">Wheat</name>
    <dbReference type="NCBI Taxonomy" id="4565"/>
    <lineage>
        <taxon>Eukaryota</taxon>
        <taxon>Viridiplantae</taxon>
        <taxon>Streptophyta</taxon>
        <taxon>Embryophyta</taxon>
        <taxon>Tracheophyta</taxon>
        <taxon>Spermatophyta</taxon>
        <taxon>Magnoliopsida</taxon>
        <taxon>Liliopsida</taxon>
        <taxon>Poales</taxon>
        <taxon>Poaceae</taxon>
        <taxon>BOP clade</taxon>
        <taxon>Pooideae</taxon>
        <taxon>Triticodae</taxon>
        <taxon>Triticeae</taxon>
        <taxon>Triticinae</taxon>
        <taxon>Triticum</taxon>
    </lineage>
</organism>
<reference evidence="1" key="1">
    <citation type="submission" date="2018-08" db="EMBL/GenBank/DDBJ databases">
        <authorList>
            <person name="Rossello M."/>
        </authorList>
    </citation>
    <scope>NUCLEOTIDE SEQUENCE [LARGE SCALE GENOMIC DNA]</scope>
    <source>
        <strain evidence="1">cv. Chinese Spring</strain>
    </source>
</reference>